<feature type="region of interest" description="Disordered" evidence="2">
    <location>
        <begin position="26"/>
        <end position="52"/>
    </location>
</feature>
<feature type="chain" id="PRO_5011433295" evidence="3">
    <location>
        <begin position="23"/>
        <end position="660"/>
    </location>
</feature>
<evidence type="ECO:0000256" key="2">
    <source>
        <dbReference type="SAM" id="MobiDB-lite"/>
    </source>
</evidence>
<protein>
    <submittedName>
        <fullName evidence="5">Autotransporter-associated beta strand repeat-containing protein</fullName>
    </submittedName>
</protein>
<dbReference type="RefSeq" id="WP_090807803.1">
    <property type="nucleotide sequence ID" value="NZ_FNKX01000002.1"/>
</dbReference>
<name>A0A1H1JJY5_9BURK</name>
<evidence type="ECO:0000256" key="1">
    <source>
        <dbReference type="ARBA" id="ARBA00022729"/>
    </source>
</evidence>
<feature type="signal peptide" evidence="3">
    <location>
        <begin position="1"/>
        <end position="22"/>
    </location>
</feature>
<dbReference type="InterPro" id="IPR000326">
    <property type="entry name" value="PAP2/HPO"/>
</dbReference>
<evidence type="ECO:0000259" key="4">
    <source>
        <dbReference type="Pfam" id="PF01569"/>
    </source>
</evidence>
<accession>A0A1H1JJY5</accession>
<dbReference type="InterPro" id="IPR036938">
    <property type="entry name" value="PAP2/HPO_sf"/>
</dbReference>
<dbReference type="NCBIfam" id="TIGR02601">
    <property type="entry name" value="autotrns_rpt"/>
    <property type="match status" value="1"/>
</dbReference>
<evidence type="ECO:0000256" key="3">
    <source>
        <dbReference type="SAM" id="SignalP"/>
    </source>
</evidence>
<dbReference type="Proteomes" id="UP000199365">
    <property type="component" value="Unassembled WGS sequence"/>
</dbReference>
<dbReference type="CDD" id="cd03397">
    <property type="entry name" value="PAP2_acid_phosphatase"/>
    <property type="match status" value="1"/>
</dbReference>
<dbReference type="Pfam" id="PF01569">
    <property type="entry name" value="PAP2"/>
    <property type="match status" value="1"/>
</dbReference>
<keyword evidence="6" id="KW-1185">Reference proteome</keyword>
<organism evidence="5 6">
    <name type="scientific">Paraburkholderia tuberum</name>
    <dbReference type="NCBI Taxonomy" id="157910"/>
    <lineage>
        <taxon>Bacteria</taxon>
        <taxon>Pseudomonadati</taxon>
        <taxon>Pseudomonadota</taxon>
        <taxon>Betaproteobacteria</taxon>
        <taxon>Burkholderiales</taxon>
        <taxon>Burkholderiaceae</taxon>
        <taxon>Paraburkholderia</taxon>
    </lineage>
</organism>
<evidence type="ECO:0000313" key="6">
    <source>
        <dbReference type="Proteomes" id="UP000199365"/>
    </source>
</evidence>
<dbReference type="GO" id="GO:0030288">
    <property type="term" value="C:outer membrane-bounded periplasmic space"/>
    <property type="evidence" value="ECO:0007669"/>
    <property type="project" value="InterPro"/>
</dbReference>
<sequence>MPHFRVPLPLRLTVLASVAVLAACGGSNDSSTPSASNTSTTTATATIPAPPADPGFVDNAAIPDVPAFVDTIATNQRGDARYATLATNAGVRVVSRFLDIWQPLTEIVDAGVSAPANGSFPAVVQSTWTGLPNDGTPGGAVVNSAVHAANIQFVVAETTNRTQAQADAAYYDDRRGKGYSVTDGMGPLTNAWRAAAQQVTTITSIPADATTVLYNDNGNNIGVGSSGGNTSFGQVVDLLNIMGNNASTEPAKRFYKYARPYRWSTSVVVDPTLVPAESTTPSTDGGFISGHEAEAMRDAMTMAYVLPERFQEMASRGLELGENRIFAGMHSPLDVIAGRMFALAATAANLSDPSNAALKSAAFSQAHAALMQSTNTNSTSFAAFAHSGTAATDRFADYATNKADFTRRMTFGFAPIESTNAPPVVPKGAEVLLKTRFPYLSAEQRRVVLKTTELPSGYPVMDDAEGWGRLNMFAAGDGYGAFHGSVIVSMDASLGGFNASDLWRNDIAGAGKLTLQGSGTLKLGGNNTWSGGSQVSGGVLEADSPNAFGTGDVYVGAGGITIAAASPVSIVGKYTQLAGTTLELDIDGKGAGQLHVGNQLTIAGGTLHVKFVSGYAPKVGDTIDLIDGNGATKQFTTITVDGHKATPVYSSTGVSVHIDS</sequence>
<reference evidence="6" key="1">
    <citation type="submission" date="2016-10" db="EMBL/GenBank/DDBJ databases">
        <authorList>
            <person name="Varghese N."/>
            <person name="Submissions S."/>
        </authorList>
    </citation>
    <scope>NUCLEOTIDE SEQUENCE [LARGE SCALE GENOMIC DNA]</scope>
    <source>
        <strain evidence="6">DUS833</strain>
    </source>
</reference>
<evidence type="ECO:0000313" key="5">
    <source>
        <dbReference type="EMBL" id="SDR50351.1"/>
    </source>
</evidence>
<dbReference type="AlphaFoldDB" id="A0A1H1JJY5"/>
<dbReference type="SUPFAM" id="SSF48317">
    <property type="entry name" value="Acid phosphatase/Vanadium-dependent haloperoxidase"/>
    <property type="match status" value="1"/>
</dbReference>
<dbReference type="InterPro" id="IPR013425">
    <property type="entry name" value="Autotrns_rpt"/>
</dbReference>
<feature type="compositionally biased region" description="Low complexity" evidence="2">
    <location>
        <begin position="26"/>
        <end position="47"/>
    </location>
</feature>
<feature type="domain" description="Phosphatidic acid phosphatase type 2/haloperoxidase" evidence="4">
    <location>
        <begin position="240"/>
        <end position="347"/>
    </location>
</feature>
<proteinExistence type="predicted"/>
<dbReference type="Gene3D" id="1.20.144.10">
    <property type="entry name" value="Phosphatidic acid phosphatase type 2/haloperoxidase"/>
    <property type="match status" value="1"/>
</dbReference>
<keyword evidence="1 3" id="KW-0732">Signal</keyword>
<dbReference type="Pfam" id="PF12951">
    <property type="entry name" value="PATR"/>
    <property type="match status" value="1"/>
</dbReference>
<gene>
    <name evidence="5" type="ORF">SAMN05445850_5044</name>
</gene>
<dbReference type="EMBL" id="FNKX01000002">
    <property type="protein sequence ID" value="SDR50351.1"/>
    <property type="molecule type" value="Genomic_DNA"/>
</dbReference>
<dbReference type="GO" id="GO:0003993">
    <property type="term" value="F:acid phosphatase activity"/>
    <property type="evidence" value="ECO:0007669"/>
    <property type="project" value="InterPro"/>
</dbReference>
<dbReference type="STRING" id="157910.SAMN05445850_5044"/>
<dbReference type="InterPro" id="IPR001011">
    <property type="entry name" value="Acid_Pase_classA_bac"/>
</dbReference>
<dbReference type="PROSITE" id="PS51257">
    <property type="entry name" value="PROKAR_LIPOPROTEIN"/>
    <property type="match status" value="1"/>
</dbReference>